<reference evidence="17 18" key="1">
    <citation type="submission" date="2016-08" db="EMBL/GenBank/DDBJ databases">
        <authorList>
            <person name="Seilhamer J.J."/>
        </authorList>
    </citation>
    <scope>NUCLEOTIDE SEQUENCE [LARGE SCALE GENOMIC DNA]</scope>
    <source>
        <strain evidence="17">Buetzberg</strain>
    </source>
</reference>
<evidence type="ECO:0000256" key="13">
    <source>
        <dbReference type="RuleBase" id="RU003591"/>
    </source>
</evidence>
<evidence type="ECO:0000256" key="8">
    <source>
        <dbReference type="ARBA" id="ARBA00022827"/>
    </source>
</evidence>
<dbReference type="FunFam" id="3.40.50.970:FF:000007">
    <property type="entry name" value="Acetolactate synthase"/>
    <property type="match status" value="1"/>
</dbReference>
<dbReference type="GO" id="GO:0050660">
    <property type="term" value="F:flavin adenine dinucleotide binding"/>
    <property type="evidence" value="ECO:0007669"/>
    <property type="project" value="InterPro"/>
</dbReference>
<dbReference type="SUPFAM" id="SSF52518">
    <property type="entry name" value="Thiamin diphosphate-binding fold (THDP-binding)"/>
    <property type="match status" value="2"/>
</dbReference>
<evidence type="ECO:0000313" key="18">
    <source>
        <dbReference type="Proteomes" id="UP000094707"/>
    </source>
</evidence>
<dbReference type="InterPro" id="IPR011766">
    <property type="entry name" value="TPP_enzyme_TPP-bd"/>
</dbReference>
<dbReference type="FunFam" id="3.40.50.1220:FF:000008">
    <property type="entry name" value="Acetolactate synthase"/>
    <property type="match status" value="1"/>
</dbReference>
<dbReference type="InterPro" id="IPR029035">
    <property type="entry name" value="DHS-like_NAD/FAD-binding_dom"/>
</dbReference>
<keyword evidence="11 13" id="KW-0100">Branched-chain amino acid biosynthesis</keyword>
<dbReference type="GO" id="GO:0009097">
    <property type="term" value="P:isoleucine biosynthetic process"/>
    <property type="evidence" value="ECO:0007669"/>
    <property type="project" value="UniProtKB-UniPathway"/>
</dbReference>
<dbReference type="GeneID" id="30413191"/>
<feature type="domain" description="Thiamine pyrophosphate enzyme central" evidence="14">
    <location>
        <begin position="190"/>
        <end position="324"/>
    </location>
</feature>
<evidence type="ECO:0000256" key="12">
    <source>
        <dbReference type="ARBA" id="ARBA00048670"/>
    </source>
</evidence>
<evidence type="ECO:0000259" key="14">
    <source>
        <dbReference type="Pfam" id="PF00205"/>
    </source>
</evidence>
<comment type="pathway">
    <text evidence="1 13">Amino-acid biosynthesis; L-isoleucine biosynthesis; L-isoleucine from 2-oxobutanoate: step 1/4.</text>
</comment>
<dbReference type="PATRIC" id="fig|129848.4.peg.2407"/>
<keyword evidence="9 13" id="KW-0460">Magnesium</keyword>
<keyword evidence="10 13" id="KW-0786">Thiamine pyrophosphate</keyword>
<dbReference type="GO" id="GO:0044272">
    <property type="term" value="P:sulfur compound biosynthetic process"/>
    <property type="evidence" value="ECO:0007669"/>
    <property type="project" value="UniProtKB-ARBA"/>
</dbReference>
<dbReference type="InterPro" id="IPR039368">
    <property type="entry name" value="AHAS_TPP"/>
</dbReference>
<keyword evidence="8" id="KW-0274">FAD</keyword>
<comment type="catalytic activity">
    <reaction evidence="12 13">
        <text>2 pyruvate + H(+) = (2S)-2-acetolactate + CO2</text>
        <dbReference type="Rhea" id="RHEA:25249"/>
        <dbReference type="ChEBI" id="CHEBI:15361"/>
        <dbReference type="ChEBI" id="CHEBI:15378"/>
        <dbReference type="ChEBI" id="CHEBI:16526"/>
        <dbReference type="ChEBI" id="CHEBI:58476"/>
        <dbReference type="EC" id="2.2.1.6"/>
    </reaction>
</comment>
<dbReference type="EC" id="2.2.1.6" evidence="13"/>
<dbReference type="CDD" id="cd02015">
    <property type="entry name" value="TPP_AHAS"/>
    <property type="match status" value="1"/>
</dbReference>
<dbReference type="FunFam" id="3.40.50.970:FF:000016">
    <property type="entry name" value="Acetolactate synthase"/>
    <property type="match status" value="1"/>
</dbReference>
<evidence type="ECO:0000313" key="17">
    <source>
        <dbReference type="EMBL" id="SCG86893.1"/>
    </source>
</evidence>
<dbReference type="GO" id="GO:0030976">
    <property type="term" value="F:thiamine pyrophosphate binding"/>
    <property type="evidence" value="ECO:0007669"/>
    <property type="project" value="UniProtKB-UniRule"/>
</dbReference>
<dbReference type="UniPathway" id="UPA00049">
    <property type="reaction ID" value="UER00059"/>
</dbReference>
<dbReference type="OrthoDB" id="6837at2157"/>
<dbReference type="GO" id="GO:0000287">
    <property type="term" value="F:magnesium ion binding"/>
    <property type="evidence" value="ECO:0007669"/>
    <property type="project" value="UniProtKB-UniRule"/>
</dbReference>
<feature type="domain" description="Thiamine pyrophosphate enzyme TPP-binding" evidence="15">
    <location>
        <begin position="386"/>
        <end position="534"/>
    </location>
</feature>
<dbReference type="GO" id="GO:0009099">
    <property type="term" value="P:L-valine biosynthetic process"/>
    <property type="evidence" value="ECO:0007669"/>
    <property type="project" value="UniProtKB-UniPathway"/>
</dbReference>
<dbReference type="GO" id="GO:0005948">
    <property type="term" value="C:acetolactate synthase complex"/>
    <property type="evidence" value="ECO:0007669"/>
    <property type="project" value="TreeGrafter"/>
</dbReference>
<dbReference type="Gene3D" id="3.40.50.970">
    <property type="match status" value="2"/>
</dbReference>
<dbReference type="EMBL" id="LT607756">
    <property type="protein sequence ID" value="SCG86893.1"/>
    <property type="molecule type" value="Genomic_DNA"/>
</dbReference>
<evidence type="ECO:0000256" key="7">
    <source>
        <dbReference type="ARBA" id="ARBA00022723"/>
    </source>
</evidence>
<keyword evidence="4 13" id="KW-0028">Amino-acid biosynthesis</keyword>
<dbReference type="InterPro" id="IPR012001">
    <property type="entry name" value="Thiamin_PyroP_enz_TPP-bd_dom"/>
</dbReference>
<keyword evidence="5" id="KW-0285">Flavoprotein</keyword>
<dbReference type="SUPFAM" id="SSF52467">
    <property type="entry name" value="DHS-like NAD/FAD-binding domain"/>
    <property type="match status" value="1"/>
</dbReference>
<dbReference type="Proteomes" id="UP000094707">
    <property type="component" value="Chromosome I"/>
</dbReference>
<dbReference type="PANTHER" id="PTHR18968:SF13">
    <property type="entry name" value="ACETOLACTATE SYNTHASE CATALYTIC SUBUNIT, MITOCHONDRIAL"/>
    <property type="match status" value="1"/>
</dbReference>
<dbReference type="NCBIfam" id="TIGR00118">
    <property type="entry name" value="acolac_lg"/>
    <property type="match status" value="1"/>
</dbReference>
<comment type="similarity">
    <text evidence="3 13">Belongs to the TPP enzyme family.</text>
</comment>
<evidence type="ECO:0000256" key="5">
    <source>
        <dbReference type="ARBA" id="ARBA00022630"/>
    </source>
</evidence>
<dbReference type="Pfam" id="PF00205">
    <property type="entry name" value="TPP_enzyme_M"/>
    <property type="match status" value="1"/>
</dbReference>
<dbReference type="InterPro" id="IPR012846">
    <property type="entry name" value="Acetolactate_synth_lsu"/>
</dbReference>
<name>A0A1D3L5J6_9EURY</name>
<comment type="cofactor">
    <cofactor evidence="13">
        <name>thiamine diphosphate</name>
        <dbReference type="ChEBI" id="CHEBI:58937"/>
    </cofactor>
    <text evidence="13">Binds 1 thiamine pyrophosphate per subunit.</text>
</comment>
<gene>
    <name evidence="17" type="primary">ilvB3</name>
    <name evidence="17" type="ORF">MCBB_2357</name>
</gene>
<evidence type="ECO:0000256" key="6">
    <source>
        <dbReference type="ARBA" id="ARBA00022679"/>
    </source>
</evidence>
<dbReference type="NCBIfam" id="NF004919">
    <property type="entry name" value="PRK06276.1"/>
    <property type="match status" value="1"/>
</dbReference>
<dbReference type="PROSITE" id="PS00187">
    <property type="entry name" value="TPP_ENZYMES"/>
    <property type="match status" value="1"/>
</dbReference>
<dbReference type="PANTHER" id="PTHR18968">
    <property type="entry name" value="THIAMINE PYROPHOSPHATE ENZYMES"/>
    <property type="match status" value="1"/>
</dbReference>
<dbReference type="InterPro" id="IPR045229">
    <property type="entry name" value="TPP_enz"/>
</dbReference>
<dbReference type="Pfam" id="PF02776">
    <property type="entry name" value="TPP_enzyme_N"/>
    <property type="match status" value="1"/>
</dbReference>
<dbReference type="InterPro" id="IPR029061">
    <property type="entry name" value="THDP-binding"/>
</dbReference>
<sequence length="579" mass="62200">MKGGEAIIKSLTDQGVDVVFGYPGGVLLPLYDVIYDSDLKHILVRHEQCAAHAADGYARASGKVGVCIGTSGPGATNLVTGIATAYMDSSPVLAIAGQVSTPLIGNDAFQEVDTLGMTMPITKHNFQAMHADEIPGLIKSAFYIAGTGRPGPVLLDLPKDVQVEELDYETAQIMDLPGYKPTTKGHPLQVKRAAELILNSEKPVILAGGGVILAGASEELLKLSEIINAPVTTTLMGKGAFPEDHPLSLGMLGMHGRKSSNFVVDDCDCLIAIGCRFSDRTTGSIPKFAENAKIVHIDVDPAEIGKNVEINVPIVGDAKIIMASLIKTISQTKNPGQNTMAWRKHVVNFKKTCIPRLTFDDIPLKPQQVIKEISEAVTDDTIVTTDVGQNQMWMAHYFTSKIPRTFLSSGGLGTMGFGFPAAIGAKVAKPDTDVVAVCGDGGFLMVCQDLATIKEYDIPVVVCILDNRYLGMVAQWQKLFYNERMSHTDLGEVPDFVKLAESFGIKGERVEKPGQMRETLKEALLADEPAVIDVTIDPEEILPMVPPGCGLTEIVGEYKVARETPGEIPYRPQAKEGGD</sequence>
<evidence type="ECO:0000256" key="3">
    <source>
        <dbReference type="ARBA" id="ARBA00007812"/>
    </source>
</evidence>
<dbReference type="RefSeq" id="WP_071907913.1">
    <property type="nucleotide sequence ID" value="NZ_LT607756.1"/>
</dbReference>
<dbReference type="Pfam" id="PF02775">
    <property type="entry name" value="TPP_enzyme_C"/>
    <property type="match status" value="1"/>
</dbReference>
<proteinExistence type="inferred from homology"/>
<feature type="domain" description="Thiamine pyrophosphate enzyme N-terminal TPP-binding" evidence="16">
    <location>
        <begin position="1"/>
        <end position="116"/>
    </location>
</feature>
<evidence type="ECO:0000256" key="2">
    <source>
        <dbReference type="ARBA" id="ARBA00005025"/>
    </source>
</evidence>
<dbReference type="AlphaFoldDB" id="A0A1D3L5J6"/>
<evidence type="ECO:0000256" key="11">
    <source>
        <dbReference type="ARBA" id="ARBA00023304"/>
    </source>
</evidence>
<protein>
    <recommendedName>
        <fullName evidence="13">Acetolactate synthase</fullName>
        <ecNumber evidence="13">2.2.1.6</ecNumber>
    </recommendedName>
</protein>
<dbReference type="KEGG" id="mcub:MCBB_2357"/>
<evidence type="ECO:0000256" key="10">
    <source>
        <dbReference type="ARBA" id="ARBA00023052"/>
    </source>
</evidence>
<evidence type="ECO:0000256" key="4">
    <source>
        <dbReference type="ARBA" id="ARBA00022605"/>
    </source>
</evidence>
<dbReference type="CDD" id="cd07035">
    <property type="entry name" value="TPP_PYR_POX_like"/>
    <property type="match status" value="1"/>
</dbReference>
<evidence type="ECO:0000256" key="1">
    <source>
        <dbReference type="ARBA" id="ARBA00004974"/>
    </source>
</evidence>
<dbReference type="Gene3D" id="3.40.50.1220">
    <property type="entry name" value="TPP-binding domain"/>
    <property type="match status" value="1"/>
</dbReference>
<comment type="pathway">
    <text evidence="2 13">Amino-acid biosynthesis; L-valine biosynthesis; L-valine from pyruvate: step 1/4.</text>
</comment>
<accession>A0A1D3L5J6</accession>
<dbReference type="STRING" id="118062.MCBB_2357"/>
<organism evidence="17 18">
    <name type="scientific">Methanobacterium congolense</name>
    <dbReference type="NCBI Taxonomy" id="118062"/>
    <lineage>
        <taxon>Archaea</taxon>
        <taxon>Methanobacteriati</taxon>
        <taxon>Methanobacteriota</taxon>
        <taxon>Methanomada group</taxon>
        <taxon>Methanobacteria</taxon>
        <taxon>Methanobacteriales</taxon>
        <taxon>Methanobacteriaceae</taxon>
        <taxon>Methanobacterium</taxon>
    </lineage>
</organism>
<keyword evidence="18" id="KW-1185">Reference proteome</keyword>
<keyword evidence="6 13" id="KW-0808">Transferase</keyword>
<keyword evidence="7 13" id="KW-0479">Metal-binding</keyword>
<dbReference type="InterPro" id="IPR012000">
    <property type="entry name" value="Thiamin_PyroP_enz_cen_dom"/>
</dbReference>
<comment type="cofactor">
    <cofactor evidence="13">
        <name>Mg(2+)</name>
        <dbReference type="ChEBI" id="CHEBI:18420"/>
    </cofactor>
    <text evidence="13">Binds 1 Mg(2+) ion per subunit.</text>
</comment>
<dbReference type="InterPro" id="IPR000399">
    <property type="entry name" value="TPP-bd_CS"/>
</dbReference>
<evidence type="ECO:0000256" key="9">
    <source>
        <dbReference type="ARBA" id="ARBA00022842"/>
    </source>
</evidence>
<dbReference type="GO" id="GO:0003984">
    <property type="term" value="F:acetolactate synthase activity"/>
    <property type="evidence" value="ECO:0007669"/>
    <property type="project" value="UniProtKB-EC"/>
</dbReference>
<dbReference type="UniPathway" id="UPA00047">
    <property type="reaction ID" value="UER00055"/>
</dbReference>
<evidence type="ECO:0000259" key="15">
    <source>
        <dbReference type="Pfam" id="PF02775"/>
    </source>
</evidence>
<evidence type="ECO:0000259" key="16">
    <source>
        <dbReference type="Pfam" id="PF02776"/>
    </source>
</evidence>